<name>A0A4Y9AAU8_9BACI</name>
<dbReference type="InterPro" id="IPR013108">
    <property type="entry name" value="Amidohydro_3"/>
</dbReference>
<dbReference type="Gene3D" id="3.10.310.70">
    <property type="match status" value="1"/>
</dbReference>
<reference evidence="2 3" key="1">
    <citation type="submission" date="2019-03" db="EMBL/GenBank/DDBJ databases">
        <title>Genome sequence of Lentibacillus salicampi ATCC BAA-719.</title>
        <authorList>
            <person name="Maclea K.S."/>
            <person name="Simoes Junior M."/>
        </authorList>
    </citation>
    <scope>NUCLEOTIDE SEQUENCE [LARGE SCALE GENOMIC DNA]</scope>
    <source>
        <strain evidence="2 3">ATCC BAA-719</strain>
    </source>
</reference>
<dbReference type="SUPFAM" id="SSF51556">
    <property type="entry name" value="Metallo-dependent hydrolases"/>
    <property type="match status" value="1"/>
</dbReference>
<dbReference type="InterPro" id="IPR011059">
    <property type="entry name" value="Metal-dep_hydrolase_composite"/>
</dbReference>
<dbReference type="Gene3D" id="2.30.40.10">
    <property type="entry name" value="Urease, subunit C, domain 1"/>
    <property type="match status" value="1"/>
</dbReference>
<dbReference type="Gene3D" id="3.20.20.140">
    <property type="entry name" value="Metal-dependent hydrolases"/>
    <property type="match status" value="1"/>
</dbReference>
<evidence type="ECO:0000313" key="2">
    <source>
        <dbReference type="EMBL" id="TFJ92452.1"/>
    </source>
</evidence>
<dbReference type="AlphaFoldDB" id="A0A4Y9AAU8"/>
<dbReference type="PANTHER" id="PTHR22642">
    <property type="entry name" value="IMIDAZOLONEPROPIONASE"/>
    <property type="match status" value="1"/>
</dbReference>
<dbReference type="Proteomes" id="UP000298484">
    <property type="component" value="Unassembled WGS sequence"/>
</dbReference>
<protein>
    <submittedName>
        <fullName evidence="2">Amidohydrolase</fullName>
    </submittedName>
</protein>
<keyword evidence="3" id="KW-1185">Reference proteome</keyword>
<dbReference type="SUPFAM" id="SSF51338">
    <property type="entry name" value="Composite domain of metallo-dependent hydrolases"/>
    <property type="match status" value="1"/>
</dbReference>
<dbReference type="OrthoDB" id="9767366at2"/>
<organism evidence="2 3">
    <name type="scientific">Lentibacillus salicampi</name>
    <dbReference type="NCBI Taxonomy" id="175306"/>
    <lineage>
        <taxon>Bacteria</taxon>
        <taxon>Bacillati</taxon>
        <taxon>Bacillota</taxon>
        <taxon>Bacilli</taxon>
        <taxon>Bacillales</taxon>
        <taxon>Bacillaceae</taxon>
        <taxon>Lentibacillus</taxon>
    </lineage>
</organism>
<dbReference type="CDD" id="cd01300">
    <property type="entry name" value="YtcJ_like"/>
    <property type="match status" value="1"/>
</dbReference>
<dbReference type="PANTHER" id="PTHR22642:SF2">
    <property type="entry name" value="PROTEIN LONG AFTER FAR-RED 3"/>
    <property type="match status" value="1"/>
</dbReference>
<comment type="caution">
    <text evidence="2">The sequence shown here is derived from an EMBL/GenBank/DDBJ whole genome shotgun (WGS) entry which is preliminary data.</text>
</comment>
<dbReference type="InterPro" id="IPR033932">
    <property type="entry name" value="YtcJ-like"/>
</dbReference>
<dbReference type="EMBL" id="SRHY01000022">
    <property type="protein sequence ID" value="TFJ92452.1"/>
    <property type="molecule type" value="Genomic_DNA"/>
</dbReference>
<gene>
    <name evidence="2" type="ORF">E4U82_12210</name>
</gene>
<dbReference type="InterPro" id="IPR032466">
    <property type="entry name" value="Metal_Hydrolase"/>
</dbReference>
<sequence length="559" mass="62090">MVIVSIIMAIGCEAGNQETINENNELAETVYVNGTIYTVDQDFSKVSAMAIKDRKLVYVGNDKDAENYIGPETEVIDLKNKTVIPGLNDGHIHFTSLGTKLLEIDAFNKPKQEILELVKKEAKALDSEEWILGRGWNHELWPDESFPTRDELDQVAPDNPVALTRVDGHSVWVNSKALEIGGITKETPNPEGGEIIRDENGEATGVLVDAARQSVTEKIPPYSEERLAEAQLEAQDTLLSNGITSTSDAGANLEEINIMKELYKENDLKVRLNVMIDNTFSELGETFKHYLNKGPEIGLFDNRLTIGSVKLMADGALGSRSAALLDGYSDRSGHKGNYIYSDEQIYFLVKKAREQGFQVATHAIGDGANQQVIDTYEKVLNENPLEDHRWRIEHYQISNASQIEKIAELGIIPSMQPTHATSDKNMAEDRLGAERIKYSYAWRKIIDSGSHIIGGSDAPVELVNPFHGIYAAVTRMDRDGNPHGGWYPEEKMTREEAIRAFTIWAAEGSLEEDLKGSLEKGKLADFLVIDQDIMEIPEEQLKDITVLATVVGGNVVYEN</sequence>
<dbReference type="GO" id="GO:0016810">
    <property type="term" value="F:hydrolase activity, acting on carbon-nitrogen (but not peptide) bonds"/>
    <property type="evidence" value="ECO:0007669"/>
    <property type="project" value="InterPro"/>
</dbReference>
<evidence type="ECO:0000259" key="1">
    <source>
        <dbReference type="Pfam" id="PF07969"/>
    </source>
</evidence>
<dbReference type="Pfam" id="PF07969">
    <property type="entry name" value="Amidohydro_3"/>
    <property type="match status" value="1"/>
</dbReference>
<accession>A0A4Y9AAU8</accession>
<evidence type="ECO:0000313" key="3">
    <source>
        <dbReference type="Proteomes" id="UP000298484"/>
    </source>
</evidence>
<feature type="domain" description="Amidohydrolase 3" evidence="1">
    <location>
        <begin position="74"/>
        <end position="557"/>
    </location>
</feature>
<keyword evidence="2" id="KW-0378">Hydrolase</keyword>
<proteinExistence type="predicted"/>